<feature type="region of interest" description="Disordered" evidence="1">
    <location>
        <begin position="542"/>
        <end position="576"/>
    </location>
</feature>
<feature type="compositionally biased region" description="Basic and acidic residues" evidence="1">
    <location>
        <begin position="391"/>
        <end position="421"/>
    </location>
</feature>
<feature type="compositionally biased region" description="Polar residues" evidence="1">
    <location>
        <begin position="353"/>
        <end position="362"/>
    </location>
</feature>
<evidence type="ECO:0000313" key="2">
    <source>
        <dbReference type="EMBL" id="KAE8372663.1"/>
    </source>
</evidence>
<dbReference type="EMBL" id="ML736347">
    <property type="protein sequence ID" value="KAE8372663.1"/>
    <property type="molecule type" value="Genomic_DNA"/>
</dbReference>
<dbReference type="Proteomes" id="UP000326198">
    <property type="component" value="Unassembled WGS sequence"/>
</dbReference>
<feature type="compositionally biased region" description="Polar residues" evidence="1">
    <location>
        <begin position="703"/>
        <end position="722"/>
    </location>
</feature>
<keyword evidence="3" id="KW-1185">Reference proteome</keyword>
<dbReference type="OrthoDB" id="4227485at2759"/>
<feature type="compositionally biased region" description="Basic and acidic residues" evidence="1">
    <location>
        <begin position="542"/>
        <end position="551"/>
    </location>
</feature>
<protein>
    <submittedName>
        <fullName evidence="2">Uncharacterized protein</fullName>
    </submittedName>
</protein>
<evidence type="ECO:0000256" key="1">
    <source>
        <dbReference type="SAM" id="MobiDB-lite"/>
    </source>
</evidence>
<sequence length="925" mass="104763">MSLGSLNKVMALQCDEEIIHYLKHIEAFWGTLVDFDRVQMAKIDLHTVDTLQLRAPKASKVDETAVEGLILSGEVFPGFSRLERTAIWERLQNCQACEGVIPSLLTFFQDISYLIVCADAVKRLIVLNKKHPTIHSAFIHSFRPGHANEGCLIQTSETNSRRQPGGSGDQREIGYRQVWMYAMRNYPEMAKDVQSLKVKAKPTRAKADEMVVYDMAALARDLGFRSKQIEAILKQSPDRQIAREALLKARKPDRYHYDTEVFESLVDQISRCFSHAAPNQGQPVADLITGRAVKLKDRCGIPPEQTQQLDRPHMFIDQLHAEALLQQNVSSLYVRQSVYYAFFGKVSAPRQPRATTRSSPSEHASDRSSPLFIPDDGAHLRSQSVVSNRLQHSDIAEHLEDQRREQETHRERRRQRREERRYRRRERRRQRERATQCGPMPAPPSRQDSTTTGSNEALIPGVNQVGRLSYYELQVETGLDAPTLEEGVEEASINMMGQELVQCEAEEIAEREQLERNKPIKEGQHESHHDGLTNEMIAGDVEQRSRSHKGTEGPSQLQDGVDHTTNNEERQDEQVARDRAMALDQLQNGPAKLPLTPEYNDTAVESARPVTQLDIIMARWREQGSQLGSEDCLRLTSEDVRAEALETTAADHLERSFRDGASSPMQETEKMPDAPATQATRESQLVTIPEAQELEAPIAPRAQSETPTSAFSQQEQGMSAASQPGAEQFQKEQDDRVAAEQALFDEDGDLTEESEIQSSELAPNSRKRVTLARKAHKRHHEGIIALDGDSRKASTHLESTTYSEGTPPAESYQQKRRRVRETIRFLAYEGRGAWRTVENVNLFDLENAQRIANRYARQHDLSARFYTRSLKKVSAYQCVRAAIDDNTMTILMSLGQDLRVTRSLVASVARMMNVDRTELRNEISM</sequence>
<feature type="compositionally biased region" description="Basic and acidic residues" evidence="1">
    <location>
        <begin position="729"/>
        <end position="738"/>
    </location>
</feature>
<feature type="compositionally biased region" description="Polar residues" evidence="1">
    <location>
        <begin position="381"/>
        <end position="390"/>
    </location>
</feature>
<feature type="compositionally biased region" description="Basic residues" evidence="1">
    <location>
        <begin position="422"/>
        <end position="431"/>
    </location>
</feature>
<dbReference type="AlphaFoldDB" id="A0A5N7ASG6"/>
<feature type="region of interest" description="Disordered" evidence="1">
    <location>
        <begin position="349"/>
        <end position="457"/>
    </location>
</feature>
<feature type="compositionally biased region" description="Polar residues" evidence="1">
    <location>
        <begin position="446"/>
        <end position="455"/>
    </location>
</feature>
<feature type="compositionally biased region" description="Basic and acidic residues" evidence="1">
    <location>
        <begin position="560"/>
        <end position="576"/>
    </location>
</feature>
<dbReference type="Pfam" id="PF12520">
    <property type="entry name" value="DUF3723"/>
    <property type="match status" value="1"/>
</dbReference>
<accession>A0A5N7ASG6</accession>
<proteinExistence type="predicted"/>
<evidence type="ECO:0000313" key="3">
    <source>
        <dbReference type="Proteomes" id="UP000326198"/>
    </source>
</evidence>
<feature type="region of interest" description="Disordered" evidence="1">
    <location>
        <begin position="695"/>
        <end position="767"/>
    </location>
</feature>
<gene>
    <name evidence="2" type="ORF">BDV26DRAFT_273679</name>
</gene>
<feature type="compositionally biased region" description="Acidic residues" evidence="1">
    <location>
        <begin position="743"/>
        <end position="755"/>
    </location>
</feature>
<organism evidence="2 3">
    <name type="scientific">Aspergillus bertholletiae</name>
    <dbReference type="NCBI Taxonomy" id="1226010"/>
    <lineage>
        <taxon>Eukaryota</taxon>
        <taxon>Fungi</taxon>
        <taxon>Dikarya</taxon>
        <taxon>Ascomycota</taxon>
        <taxon>Pezizomycotina</taxon>
        <taxon>Eurotiomycetes</taxon>
        <taxon>Eurotiomycetidae</taxon>
        <taxon>Eurotiales</taxon>
        <taxon>Aspergillaceae</taxon>
        <taxon>Aspergillus</taxon>
        <taxon>Aspergillus subgen. Circumdati</taxon>
    </lineage>
</organism>
<feature type="region of interest" description="Disordered" evidence="1">
    <location>
        <begin position="656"/>
        <end position="681"/>
    </location>
</feature>
<name>A0A5N7ASG6_9EURO</name>
<reference evidence="2 3" key="1">
    <citation type="submission" date="2019-04" db="EMBL/GenBank/DDBJ databases">
        <title>Friends and foes A comparative genomics studyof 23 Aspergillus species from section Flavi.</title>
        <authorList>
            <consortium name="DOE Joint Genome Institute"/>
            <person name="Kjaerbolling I."/>
            <person name="Vesth T."/>
            <person name="Frisvad J.C."/>
            <person name="Nybo J.L."/>
            <person name="Theobald S."/>
            <person name="Kildgaard S."/>
            <person name="Isbrandt T."/>
            <person name="Kuo A."/>
            <person name="Sato A."/>
            <person name="Lyhne E.K."/>
            <person name="Kogle M.E."/>
            <person name="Wiebenga A."/>
            <person name="Kun R.S."/>
            <person name="Lubbers R.J."/>
            <person name="Makela M.R."/>
            <person name="Barry K."/>
            <person name="Chovatia M."/>
            <person name="Clum A."/>
            <person name="Daum C."/>
            <person name="Haridas S."/>
            <person name="He G."/>
            <person name="LaButti K."/>
            <person name="Lipzen A."/>
            <person name="Mondo S."/>
            <person name="Riley R."/>
            <person name="Salamov A."/>
            <person name="Simmons B.A."/>
            <person name="Magnuson J.K."/>
            <person name="Henrissat B."/>
            <person name="Mortensen U.H."/>
            <person name="Larsen T.O."/>
            <person name="Devries R.P."/>
            <person name="Grigoriev I.V."/>
            <person name="Machida M."/>
            <person name="Baker S.E."/>
            <person name="Andersen M.R."/>
        </authorList>
    </citation>
    <scope>NUCLEOTIDE SEQUENCE [LARGE SCALE GENOMIC DNA]</scope>
    <source>
        <strain evidence="2 3">IBT 29228</strain>
    </source>
</reference>
<dbReference type="InterPro" id="IPR022198">
    <property type="entry name" value="DUF3723"/>
</dbReference>